<dbReference type="AlphaFoldDB" id="A0A254U7K6"/>
<evidence type="ECO:0000256" key="1">
    <source>
        <dbReference type="SAM" id="MobiDB-lite"/>
    </source>
</evidence>
<gene>
    <name evidence="2" type="ORF">CAN33_0018715</name>
</gene>
<comment type="caution">
    <text evidence="2">The sequence shown here is derived from an EMBL/GenBank/DDBJ whole genome shotgun (WGS) entry which is preliminary data.</text>
</comment>
<evidence type="ECO:0000313" key="2">
    <source>
        <dbReference type="EMBL" id="TPR05898.1"/>
    </source>
</evidence>
<feature type="compositionally biased region" description="Polar residues" evidence="1">
    <location>
        <begin position="371"/>
        <end position="393"/>
    </location>
</feature>
<organism evidence="2 3">
    <name type="scientific">Aspergillus niger</name>
    <dbReference type="NCBI Taxonomy" id="5061"/>
    <lineage>
        <taxon>Eukaryota</taxon>
        <taxon>Fungi</taxon>
        <taxon>Dikarya</taxon>
        <taxon>Ascomycota</taxon>
        <taxon>Pezizomycotina</taxon>
        <taxon>Eurotiomycetes</taxon>
        <taxon>Eurotiomycetidae</taxon>
        <taxon>Eurotiales</taxon>
        <taxon>Aspergillaceae</taxon>
        <taxon>Aspergillus</taxon>
        <taxon>Aspergillus subgen. Circumdati</taxon>
    </lineage>
</organism>
<feature type="compositionally biased region" description="Polar residues" evidence="1">
    <location>
        <begin position="346"/>
        <end position="358"/>
    </location>
</feature>
<sequence length="419" mass="44428">MANIMDPIDDPSYNVEATEHAFGTSASDLRRDVSTYNNDANDTGSGSYGYSENRHPSSITDSIDRRAVGDRYDRTPGISSNTGSYAQGAISPSQKQYLQNTSEQPTQHESPLHQSQYNAPGSAELSYGTNVLRPTVAGFQSSNVESSGPHMDNNFDNINSYNSKELCGQGSQNISPRHQSQQTIPAATESSHGSRAPSSTATEFEPRNTEDNKEPLIKSSYGSSNAHGTGDQYPQHDSFLRQSQTSMSGPAESRHGTEVPASMATASQTSNSRNTTGPRVNSGRDTNADASTTDINKKKGERFEGNQDDDITGEKVNGIAGVIPISGSAGPTTTKTFDPHAELSETSKNVSATASTGNDGEDRKAPARQHNPASSSYNTTRSSDEQSTANSERGSGLGKKSHSGTGVGEVRSAESRSAV</sequence>
<dbReference type="OrthoDB" id="4448051at2759"/>
<feature type="region of interest" description="Disordered" evidence="1">
    <location>
        <begin position="140"/>
        <end position="419"/>
    </location>
</feature>
<dbReference type="VEuPathDB" id="FungiDB:M747DRAFT_297525"/>
<feature type="compositionally biased region" description="Polar residues" evidence="1">
    <location>
        <begin position="77"/>
        <end position="119"/>
    </location>
</feature>
<evidence type="ECO:0000313" key="3">
    <source>
        <dbReference type="Proteomes" id="UP000197666"/>
    </source>
</evidence>
<feature type="compositionally biased region" description="Basic and acidic residues" evidence="1">
    <location>
        <begin position="62"/>
        <end position="74"/>
    </location>
</feature>
<dbReference type="VEuPathDB" id="FungiDB:ATCC64974_33000"/>
<proteinExistence type="predicted"/>
<protein>
    <submittedName>
        <fullName evidence="2">Uncharacterized protein</fullName>
    </submittedName>
</protein>
<feature type="compositionally biased region" description="Polar residues" evidence="1">
    <location>
        <begin position="154"/>
        <end position="202"/>
    </location>
</feature>
<feature type="compositionally biased region" description="Basic and acidic residues" evidence="1">
    <location>
        <begin position="295"/>
        <end position="305"/>
    </location>
</feature>
<accession>A0A254U7K6</accession>
<feature type="compositionally biased region" description="Polar residues" evidence="1">
    <location>
        <begin position="264"/>
        <end position="294"/>
    </location>
</feature>
<name>A0A254U7K6_ASPNG</name>
<reference evidence="3" key="1">
    <citation type="submission" date="2018-10" db="EMBL/GenBank/DDBJ databases">
        <title>FDA dAtabase for Regulatory Grade micrObial Sequences (FDA-ARGOS): Supporting development and validation of Infectious Disease Dx tests.</title>
        <authorList>
            <person name="Kerrigan L."/>
            <person name="Tallon L."/>
            <person name="Sadzewicz L."/>
            <person name="Sengamalay N."/>
            <person name="Ott S."/>
            <person name="Godinez A."/>
            <person name="Nagaraj S."/>
            <person name="Vavikolanu K."/>
            <person name="Nadendla S."/>
            <person name="George J."/>
            <person name="Sichtig H."/>
        </authorList>
    </citation>
    <scope>NUCLEOTIDE SEQUENCE [LARGE SCALE GENOMIC DNA]</scope>
    <source>
        <strain evidence="3">FDAARGOS_311</strain>
    </source>
</reference>
<feature type="compositionally biased region" description="Polar residues" evidence="1">
    <location>
        <begin position="34"/>
        <end position="61"/>
    </location>
</feature>
<feature type="region of interest" description="Disordered" evidence="1">
    <location>
        <begin position="22"/>
        <end position="126"/>
    </location>
</feature>
<dbReference type="VEuPathDB" id="FungiDB:An05g00030"/>
<feature type="compositionally biased region" description="Basic and acidic residues" evidence="1">
    <location>
        <begin position="204"/>
        <end position="216"/>
    </location>
</feature>
<dbReference type="VEuPathDB" id="FungiDB:ASPNIDRAFT2_1182910"/>
<dbReference type="EMBL" id="NKJJ02000010">
    <property type="protein sequence ID" value="TPR05898.1"/>
    <property type="molecule type" value="Genomic_DNA"/>
</dbReference>
<dbReference type="Proteomes" id="UP000197666">
    <property type="component" value="Unassembled WGS sequence"/>
</dbReference>